<dbReference type="InterPro" id="IPR002347">
    <property type="entry name" value="SDR_fam"/>
</dbReference>
<accession>A0A5N1JKH6</accession>
<dbReference type="PANTHER" id="PTHR44196:SF1">
    <property type="entry name" value="DEHYDROGENASE_REDUCTASE SDR FAMILY MEMBER 7B"/>
    <property type="match status" value="1"/>
</dbReference>
<dbReference type="Proteomes" id="UP000326344">
    <property type="component" value="Unassembled WGS sequence"/>
</dbReference>
<dbReference type="Pfam" id="PF00106">
    <property type="entry name" value="adh_short"/>
    <property type="match status" value="1"/>
</dbReference>
<evidence type="ECO:0000256" key="3">
    <source>
        <dbReference type="RuleBase" id="RU000363"/>
    </source>
</evidence>
<evidence type="ECO:0000313" key="5">
    <source>
        <dbReference type="EMBL" id="KAA9356611.1"/>
    </source>
</evidence>
<comment type="caution">
    <text evidence="5">The sequence shown here is derived from an EMBL/GenBank/DDBJ whole genome shotgun (WGS) entry which is preliminary data.</text>
</comment>
<dbReference type="RefSeq" id="WP_150874761.1">
    <property type="nucleotide sequence ID" value="NZ_VTWS01000001.1"/>
</dbReference>
<evidence type="ECO:0000259" key="4">
    <source>
        <dbReference type="SMART" id="SM00822"/>
    </source>
</evidence>
<dbReference type="InterPro" id="IPR036291">
    <property type="entry name" value="NAD(P)-bd_dom_sf"/>
</dbReference>
<dbReference type="FunFam" id="3.40.50.720:FF:000084">
    <property type="entry name" value="Short-chain dehydrogenase reductase"/>
    <property type="match status" value="1"/>
</dbReference>
<reference evidence="5 6" key="1">
    <citation type="submission" date="2019-09" db="EMBL/GenBank/DDBJ databases">
        <title>Genome Sequence of Larkinella sp MA1.</title>
        <authorList>
            <person name="Srinivasan S."/>
        </authorList>
    </citation>
    <scope>NUCLEOTIDE SEQUENCE [LARGE SCALE GENOMIC DNA]</scope>
    <source>
        <strain evidence="5 6">MA1</strain>
    </source>
</reference>
<keyword evidence="6" id="KW-1185">Reference proteome</keyword>
<proteinExistence type="inferred from homology"/>
<dbReference type="PRINTS" id="PR00080">
    <property type="entry name" value="SDRFAMILY"/>
</dbReference>
<name>A0A5N1JKH6_9BACT</name>
<dbReference type="PROSITE" id="PS00061">
    <property type="entry name" value="ADH_SHORT"/>
    <property type="match status" value="1"/>
</dbReference>
<comment type="similarity">
    <text evidence="1 3">Belongs to the short-chain dehydrogenases/reductases (SDR) family.</text>
</comment>
<dbReference type="EMBL" id="VTWS01000001">
    <property type="protein sequence ID" value="KAA9356611.1"/>
    <property type="molecule type" value="Genomic_DNA"/>
</dbReference>
<dbReference type="InterPro" id="IPR057326">
    <property type="entry name" value="KR_dom"/>
</dbReference>
<dbReference type="GO" id="GO:0016491">
    <property type="term" value="F:oxidoreductase activity"/>
    <property type="evidence" value="ECO:0007669"/>
    <property type="project" value="UniProtKB-KW"/>
</dbReference>
<dbReference type="SMART" id="SM00822">
    <property type="entry name" value="PKS_KR"/>
    <property type="match status" value="1"/>
</dbReference>
<feature type="domain" description="Ketoreductase" evidence="4">
    <location>
        <begin position="4"/>
        <end position="183"/>
    </location>
</feature>
<evidence type="ECO:0000256" key="2">
    <source>
        <dbReference type="ARBA" id="ARBA00023002"/>
    </source>
</evidence>
<keyword evidence="2" id="KW-0560">Oxidoreductase</keyword>
<dbReference type="PIRSF" id="PIRSF000126">
    <property type="entry name" value="11-beta-HSD1"/>
    <property type="match status" value="1"/>
</dbReference>
<dbReference type="SUPFAM" id="SSF51735">
    <property type="entry name" value="NAD(P)-binding Rossmann-fold domains"/>
    <property type="match status" value="1"/>
</dbReference>
<dbReference type="AlphaFoldDB" id="A0A5N1JKH6"/>
<evidence type="ECO:0000256" key="1">
    <source>
        <dbReference type="ARBA" id="ARBA00006484"/>
    </source>
</evidence>
<dbReference type="Gene3D" id="3.40.50.720">
    <property type="entry name" value="NAD(P)-binding Rossmann-like Domain"/>
    <property type="match status" value="1"/>
</dbReference>
<dbReference type="PRINTS" id="PR00081">
    <property type="entry name" value="GDHRDH"/>
</dbReference>
<sequence length="271" mass="29751">MKDKVVLITGASSGIGKALAFAFGLEQASIVICARTPESLETVRDELRRSGIETLAIQADVSQEADVRRLIDATIRKYGRLDILINNAGISMRSMLLDLDPDVIRKVMDINFMGTVYATRYALPHILKTKGSIVGISSIAGYRGLPVRSGYSASKFAMNGFLEALRTELLDTGVHVLVACPGFTTSNIRVSALNNEGKAAGETMRDESKMMSAEECADHIVKAVKRRKRDLILTFQGKLTVFLNKWIPGLMDRLVYNTLAKEKDSPLRKAV</sequence>
<protein>
    <submittedName>
        <fullName evidence="5">SDR family oxidoreductase</fullName>
    </submittedName>
</protein>
<gene>
    <name evidence="5" type="ORF">F0P93_02350</name>
</gene>
<organism evidence="5 6">
    <name type="scientific">Larkinella humicola</name>
    <dbReference type="NCBI Taxonomy" id="2607654"/>
    <lineage>
        <taxon>Bacteria</taxon>
        <taxon>Pseudomonadati</taxon>
        <taxon>Bacteroidota</taxon>
        <taxon>Cytophagia</taxon>
        <taxon>Cytophagales</taxon>
        <taxon>Spirosomataceae</taxon>
        <taxon>Larkinella</taxon>
    </lineage>
</organism>
<dbReference type="NCBIfam" id="NF004825">
    <property type="entry name" value="PRK06181.1"/>
    <property type="match status" value="1"/>
</dbReference>
<evidence type="ECO:0000313" key="6">
    <source>
        <dbReference type="Proteomes" id="UP000326344"/>
    </source>
</evidence>
<dbReference type="InterPro" id="IPR020904">
    <property type="entry name" value="Sc_DH/Rdtase_CS"/>
</dbReference>
<dbReference type="GO" id="GO:0016020">
    <property type="term" value="C:membrane"/>
    <property type="evidence" value="ECO:0007669"/>
    <property type="project" value="TreeGrafter"/>
</dbReference>
<dbReference type="PANTHER" id="PTHR44196">
    <property type="entry name" value="DEHYDROGENASE/REDUCTASE SDR FAMILY MEMBER 7B"/>
    <property type="match status" value="1"/>
</dbReference>